<sequence>MVFSPDEGEFIETVNVELLTNTRKPSHSIYDKIKEKNKKYLKKKEEINASYFSNSNNTNKNLLYQNNKICKMFDSIYKNGAKEPNIEGITIIPTTEKKCNNEKKIFLSKGKETQSKKNSKNLGKVSRTFKQLKDTSKNIEKEKNNDKYKKNSLPSYEYFQIVDKKKKNICDSFPLFTTSINTWNQLIIAYILLFFYFYLILEIRNALNPMVYYS</sequence>
<evidence type="ECO:0000313" key="3">
    <source>
        <dbReference type="Proteomes" id="UP000035682"/>
    </source>
</evidence>
<evidence type="ECO:0000313" key="5">
    <source>
        <dbReference type="WormBase" id="SRAE_2000446100"/>
    </source>
</evidence>
<evidence type="ECO:0000256" key="1">
    <source>
        <dbReference type="SAM" id="Phobius"/>
    </source>
</evidence>
<keyword evidence="1" id="KW-0812">Transmembrane</keyword>
<gene>
    <name evidence="2 4 5" type="ORF">SRAE_2000446100</name>
</gene>
<keyword evidence="3" id="KW-1185">Reference proteome</keyword>
<feature type="transmembrane region" description="Helical" evidence="1">
    <location>
        <begin position="183"/>
        <end position="201"/>
    </location>
</feature>
<evidence type="ECO:0000313" key="2">
    <source>
        <dbReference type="EMBL" id="CEF69815.1"/>
    </source>
</evidence>
<protein>
    <submittedName>
        <fullName evidence="2 4">Uncharacterized protein</fullName>
    </submittedName>
</protein>
<reference evidence="2 3" key="1">
    <citation type="submission" date="2014-09" db="EMBL/GenBank/DDBJ databases">
        <authorList>
            <person name="Martin A.A."/>
        </authorList>
    </citation>
    <scope>NUCLEOTIDE SEQUENCE</scope>
    <source>
        <strain evidence="3">ED321</strain>
        <strain evidence="2">ED321 Heterogonic</strain>
    </source>
</reference>
<dbReference type="WBParaSite" id="SRAE_2000446100.1">
    <property type="protein sequence ID" value="SRAE_2000446100.1"/>
    <property type="gene ID" value="WBGene00264693"/>
</dbReference>
<organism evidence="2">
    <name type="scientific">Strongyloides ratti</name>
    <name type="common">Parasitic roundworm</name>
    <dbReference type="NCBI Taxonomy" id="34506"/>
    <lineage>
        <taxon>Eukaryota</taxon>
        <taxon>Metazoa</taxon>
        <taxon>Ecdysozoa</taxon>
        <taxon>Nematoda</taxon>
        <taxon>Chromadorea</taxon>
        <taxon>Rhabditida</taxon>
        <taxon>Tylenchina</taxon>
        <taxon>Panagrolaimomorpha</taxon>
        <taxon>Strongyloidoidea</taxon>
        <taxon>Strongyloididae</taxon>
        <taxon>Strongyloides</taxon>
    </lineage>
</organism>
<dbReference type="Proteomes" id="UP000035682">
    <property type="component" value="Unplaced"/>
</dbReference>
<keyword evidence="1" id="KW-0472">Membrane</keyword>
<dbReference type="EMBL" id="LN609529">
    <property type="protein sequence ID" value="CEF69815.1"/>
    <property type="molecule type" value="Genomic_DNA"/>
</dbReference>
<keyword evidence="1" id="KW-1133">Transmembrane helix</keyword>
<dbReference type="AlphaFoldDB" id="A0A090MZZ9"/>
<dbReference type="GeneID" id="36382186"/>
<proteinExistence type="predicted"/>
<reference evidence="4" key="2">
    <citation type="submission" date="2020-12" db="UniProtKB">
        <authorList>
            <consortium name="WormBaseParasite"/>
        </authorList>
    </citation>
    <scope>IDENTIFICATION</scope>
</reference>
<evidence type="ECO:0000313" key="4">
    <source>
        <dbReference type="WBParaSite" id="SRAE_2000446100.1"/>
    </source>
</evidence>
<dbReference type="WormBase" id="SRAE_2000446100">
    <property type="protein sequence ID" value="SRP11998"/>
    <property type="gene ID" value="WBGene00264693"/>
</dbReference>
<accession>A0A090MZZ9</accession>
<name>A0A090MZZ9_STRRB</name>
<dbReference type="RefSeq" id="XP_024509014.1">
    <property type="nucleotide sequence ID" value="XM_024643334.1"/>
</dbReference>
<dbReference type="CTD" id="36382186"/>